<reference evidence="2 3" key="1">
    <citation type="submission" date="2017-04" db="EMBL/GenBank/DDBJ databases">
        <authorList>
            <person name="Afonso C.L."/>
            <person name="Miller P.J."/>
            <person name="Scott M.A."/>
            <person name="Spackman E."/>
            <person name="Goraichik I."/>
            <person name="Dimitrov K.M."/>
            <person name="Suarez D.L."/>
            <person name="Swayne D.E."/>
        </authorList>
    </citation>
    <scope>NUCLEOTIDE SEQUENCE [LARGE SCALE GENOMIC DNA]</scope>
    <source>
        <strain evidence="2 3">USBA 355</strain>
    </source>
</reference>
<feature type="compositionally biased region" description="Basic and acidic residues" evidence="1">
    <location>
        <begin position="132"/>
        <end position="158"/>
    </location>
</feature>
<dbReference type="Proteomes" id="UP000192917">
    <property type="component" value="Unassembled WGS sequence"/>
</dbReference>
<name>A0A1Y6CJE7_9PROT</name>
<feature type="region of interest" description="Disordered" evidence="1">
    <location>
        <begin position="132"/>
        <end position="197"/>
    </location>
</feature>
<accession>A0A1Y6CJE7</accession>
<dbReference type="STRING" id="560819.SAMN05428998_12082"/>
<organism evidence="2 3">
    <name type="scientific">Tistlia consotensis USBA 355</name>
    <dbReference type="NCBI Taxonomy" id="560819"/>
    <lineage>
        <taxon>Bacteria</taxon>
        <taxon>Pseudomonadati</taxon>
        <taxon>Pseudomonadota</taxon>
        <taxon>Alphaproteobacteria</taxon>
        <taxon>Rhodospirillales</taxon>
        <taxon>Rhodovibrionaceae</taxon>
        <taxon>Tistlia</taxon>
    </lineage>
</organism>
<proteinExistence type="predicted"/>
<evidence type="ECO:0008006" key="4">
    <source>
        <dbReference type="Google" id="ProtNLM"/>
    </source>
</evidence>
<dbReference type="AlphaFoldDB" id="A0A1Y6CJE7"/>
<dbReference type="InterPro" id="IPR021735">
    <property type="entry name" value="DUF3306"/>
</dbReference>
<keyword evidence="3" id="KW-1185">Reference proteome</keyword>
<protein>
    <recommendedName>
        <fullName evidence="4">DUF3306 domain-containing protein</fullName>
    </recommendedName>
</protein>
<feature type="compositionally biased region" description="Basic and acidic residues" evidence="1">
    <location>
        <begin position="184"/>
        <end position="197"/>
    </location>
</feature>
<evidence type="ECO:0000256" key="1">
    <source>
        <dbReference type="SAM" id="MobiDB-lite"/>
    </source>
</evidence>
<feature type="compositionally biased region" description="Basic and acidic residues" evidence="1">
    <location>
        <begin position="1"/>
        <end position="13"/>
    </location>
</feature>
<gene>
    <name evidence="2" type="ORF">SAMN05428998_12082</name>
</gene>
<evidence type="ECO:0000313" key="3">
    <source>
        <dbReference type="Proteomes" id="UP000192917"/>
    </source>
</evidence>
<feature type="compositionally biased region" description="Low complexity" evidence="1">
    <location>
        <begin position="49"/>
        <end position="60"/>
    </location>
</feature>
<feature type="region of interest" description="Disordered" evidence="1">
    <location>
        <begin position="1"/>
        <end position="65"/>
    </location>
</feature>
<sequence>MAEQQDGPRREGALARWSRLKRREATEERPATAAEASVEPPAGDPAETDAPMAAEPVAPDAVEEEVDLSTLPDVESLGYESDFTPFLRQGVPEELQRLALRKLWSSSPVLANIDGLNDYDLDYDKTDPLKRVGEFLMSREERSGPPPERPPEAPRADAEAPASDRAAVAANDAGGPPDEAGEAPSERAVPRPEGEEA</sequence>
<evidence type="ECO:0000313" key="2">
    <source>
        <dbReference type="EMBL" id="SMF55618.1"/>
    </source>
</evidence>
<dbReference type="RefSeq" id="WP_085124699.1">
    <property type="nucleotide sequence ID" value="NZ_FWZX01000020.1"/>
</dbReference>
<feature type="compositionally biased region" description="Low complexity" evidence="1">
    <location>
        <begin position="159"/>
        <end position="177"/>
    </location>
</feature>
<dbReference type="EMBL" id="FWZX01000020">
    <property type="protein sequence ID" value="SMF55618.1"/>
    <property type="molecule type" value="Genomic_DNA"/>
</dbReference>
<dbReference type="Pfam" id="PF11748">
    <property type="entry name" value="DUF3306"/>
    <property type="match status" value="1"/>
</dbReference>